<keyword evidence="2" id="KW-0677">Repeat</keyword>
<dbReference type="FunFam" id="1.10.10.60:FF:000001">
    <property type="entry name" value="MYB-related transcription factor"/>
    <property type="match status" value="1"/>
</dbReference>
<keyword evidence="4" id="KW-0539">Nucleus</keyword>
<dbReference type="Gene3D" id="1.10.10.60">
    <property type="entry name" value="Homeodomain-like"/>
    <property type="match status" value="2"/>
</dbReference>
<dbReference type="CDD" id="cd00167">
    <property type="entry name" value="SANT"/>
    <property type="match status" value="2"/>
</dbReference>
<evidence type="ECO:0000256" key="1">
    <source>
        <dbReference type="ARBA" id="ARBA00004123"/>
    </source>
</evidence>
<dbReference type="EMBL" id="CM002298">
    <property type="protein sequence ID" value="ESW04603.1"/>
    <property type="molecule type" value="Genomic_DNA"/>
</dbReference>
<feature type="domain" description="Myb-like" evidence="5">
    <location>
        <begin position="9"/>
        <end position="66"/>
    </location>
</feature>
<sequence>MVRTPYCDKSGLKKGTWTPEEDWKLIAYVTTHGHKNWRQLPKFAGNRSAPVSRCGKSCRLRWMNYLRPGIKRGNYTYEEEERIVKLHKILGNRWSVIASHLPGRSDNEIKNHWHAHLKKRFQHNSETNEEVEASNPKHHSLVESIQEESREVVASSFQNSSLATSQTPDGDFPSPQLTSLSNVLCMISEPEPEPEPASNWNLATDNFADFMEENTDPISAHSWKELYDISFISEFLTPFVTEPESVCSVYDVWGLFN</sequence>
<dbReference type="GO" id="GO:0003677">
    <property type="term" value="F:DNA binding"/>
    <property type="evidence" value="ECO:0007669"/>
    <property type="project" value="UniProtKB-KW"/>
</dbReference>
<accession>V7AIB6</accession>
<proteinExistence type="predicted"/>
<evidence type="ECO:0000313" key="7">
    <source>
        <dbReference type="EMBL" id="ESW04603.1"/>
    </source>
</evidence>
<dbReference type="SUPFAM" id="SSF46689">
    <property type="entry name" value="Homeodomain-like"/>
    <property type="match status" value="1"/>
</dbReference>
<dbReference type="Proteomes" id="UP000000226">
    <property type="component" value="Chromosome 11"/>
</dbReference>
<evidence type="ECO:0000259" key="6">
    <source>
        <dbReference type="PROSITE" id="PS51294"/>
    </source>
</evidence>
<protein>
    <submittedName>
        <fullName evidence="7">Uncharacterized protein</fullName>
    </submittedName>
</protein>
<evidence type="ECO:0000313" key="8">
    <source>
        <dbReference type="Proteomes" id="UP000000226"/>
    </source>
</evidence>
<dbReference type="Pfam" id="PF00249">
    <property type="entry name" value="Myb_DNA-binding"/>
    <property type="match status" value="2"/>
</dbReference>
<evidence type="ECO:0000256" key="3">
    <source>
        <dbReference type="ARBA" id="ARBA00023125"/>
    </source>
</evidence>
<dbReference type="InterPro" id="IPR001005">
    <property type="entry name" value="SANT/Myb"/>
</dbReference>
<feature type="domain" description="Myb-like" evidence="5">
    <location>
        <begin position="67"/>
        <end position="117"/>
    </location>
</feature>
<keyword evidence="8" id="KW-1185">Reference proteome</keyword>
<dbReference type="OMA" id="WTPEEDW"/>
<dbReference type="PROSITE" id="PS50090">
    <property type="entry name" value="MYB_LIKE"/>
    <property type="match status" value="2"/>
</dbReference>
<feature type="domain" description="HTH myb-type" evidence="6">
    <location>
        <begin position="9"/>
        <end position="66"/>
    </location>
</feature>
<dbReference type="Gramene" id="ESW04603">
    <property type="protein sequence ID" value="ESW04603"/>
    <property type="gene ID" value="PHAVU_011G109400g"/>
</dbReference>
<dbReference type="InterPro" id="IPR017930">
    <property type="entry name" value="Myb_dom"/>
</dbReference>
<evidence type="ECO:0000256" key="2">
    <source>
        <dbReference type="ARBA" id="ARBA00022737"/>
    </source>
</evidence>
<reference evidence="8" key="1">
    <citation type="journal article" date="2014" name="Nat. Genet.">
        <title>A reference genome for common bean and genome-wide analysis of dual domestications.</title>
        <authorList>
            <person name="Schmutz J."/>
            <person name="McClean P.E."/>
            <person name="Mamidi S."/>
            <person name="Wu G.A."/>
            <person name="Cannon S.B."/>
            <person name="Grimwood J."/>
            <person name="Jenkins J."/>
            <person name="Shu S."/>
            <person name="Song Q."/>
            <person name="Chavarro C."/>
            <person name="Torres-Torres M."/>
            <person name="Geffroy V."/>
            <person name="Moghaddam S.M."/>
            <person name="Gao D."/>
            <person name="Abernathy B."/>
            <person name="Barry K."/>
            <person name="Blair M."/>
            <person name="Brick M.A."/>
            <person name="Chovatia M."/>
            <person name="Gepts P."/>
            <person name="Goodstein D.M."/>
            <person name="Gonzales M."/>
            <person name="Hellsten U."/>
            <person name="Hyten D.L."/>
            <person name="Jia G."/>
            <person name="Kelly J.D."/>
            <person name="Kudrna D."/>
            <person name="Lee R."/>
            <person name="Richard M.M."/>
            <person name="Miklas P.N."/>
            <person name="Osorno J.M."/>
            <person name="Rodrigues J."/>
            <person name="Thareau V."/>
            <person name="Urrea C.A."/>
            <person name="Wang M."/>
            <person name="Yu Y."/>
            <person name="Zhang M."/>
            <person name="Wing R.A."/>
            <person name="Cregan P.B."/>
            <person name="Rokhsar D.S."/>
            <person name="Jackson S.A."/>
        </authorList>
    </citation>
    <scope>NUCLEOTIDE SEQUENCE [LARGE SCALE GENOMIC DNA]</scope>
    <source>
        <strain evidence="8">cv. G19833</strain>
    </source>
</reference>
<dbReference type="eggNOG" id="KOG0048">
    <property type="taxonomic scope" value="Eukaryota"/>
</dbReference>
<name>V7AIB6_PHAVU</name>
<organism evidence="7 8">
    <name type="scientific">Phaseolus vulgaris</name>
    <name type="common">Kidney bean</name>
    <name type="synonym">French bean</name>
    <dbReference type="NCBI Taxonomy" id="3885"/>
    <lineage>
        <taxon>Eukaryota</taxon>
        <taxon>Viridiplantae</taxon>
        <taxon>Streptophyta</taxon>
        <taxon>Embryophyta</taxon>
        <taxon>Tracheophyta</taxon>
        <taxon>Spermatophyta</taxon>
        <taxon>Magnoliopsida</taxon>
        <taxon>eudicotyledons</taxon>
        <taxon>Gunneridae</taxon>
        <taxon>Pentapetalae</taxon>
        <taxon>rosids</taxon>
        <taxon>fabids</taxon>
        <taxon>Fabales</taxon>
        <taxon>Fabaceae</taxon>
        <taxon>Papilionoideae</taxon>
        <taxon>50 kb inversion clade</taxon>
        <taxon>NPAAA clade</taxon>
        <taxon>indigoferoid/millettioid clade</taxon>
        <taxon>Phaseoleae</taxon>
        <taxon>Phaseolus</taxon>
    </lineage>
</organism>
<feature type="domain" description="HTH myb-type" evidence="6">
    <location>
        <begin position="67"/>
        <end position="121"/>
    </location>
</feature>
<keyword evidence="3" id="KW-0238">DNA-binding</keyword>
<dbReference type="InterPro" id="IPR015495">
    <property type="entry name" value="Myb_TF_plants"/>
</dbReference>
<dbReference type="GO" id="GO:0005634">
    <property type="term" value="C:nucleus"/>
    <property type="evidence" value="ECO:0007669"/>
    <property type="project" value="UniProtKB-SubCell"/>
</dbReference>
<evidence type="ECO:0000256" key="4">
    <source>
        <dbReference type="ARBA" id="ARBA00023242"/>
    </source>
</evidence>
<dbReference type="SMR" id="V7AIB6"/>
<dbReference type="PANTHER" id="PTHR10641:SF1388">
    <property type="entry name" value="MYB TRANSCRIPTION FACTOR"/>
    <property type="match status" value="1"/>
</dbReference>
<dbReference type="AlphaFoldDB" id="V7AIB6"/>
<evidence type="ECO:0000259" key="5">
    <source>
        <dbReference type="PROSITE" id="PS50090"/>
    </source>
</evidence>
<dbReference type="SMART" id="SM00717">
    <property type="entry name" value="SANT"/>
    <property type="match status" value="2"/>
</dbReference>
<gene>
    <name evidence="7" type="ORF">PHAVU_011G109400g</name>
</gene>
<dbReference type="PANTHER" id="PTHR10641">
    <property type="entry name" value="MYB FAMILY TRANSCRIPTION FACTOR"/>
    <property type="match status" value="1"/>
</dbReference>
<comment type="subcellular location">
    <subcellularLocation>
        <location evidence="1">Nucleus</location>
    </subcellularLocation>
</comment>
<dbReference type="PROSITE" id="PS51294">
    <property type="entry name" value="HTH_MYB"/>
    <property type="match status" value="2"/>
</dbReference>
<dbReference type="InterPro" id="IPR009057">
    <property type="entry name" value="Homeodomain-like_sf"/>
</dbReference>
<dbReference type="STRING" id="3885.V7AIB6"/>
<dbReference type="OrthoDB" id="2143914at2759"/>